<dbReference type="Proteomes" id="UP000606008">
    <property type="component" value="Unassembled WGS sequence"/>
</dbReference>
<feature type="domain" description="DUF4097" evidence="2">
    <location>
        <begin position="53"/>
        <end position="237"/>
    </location>
</feature>
<sequence length="282" mass="29975">MKKMLLLGALCLGQSTVLFAQDNKALSGSAQYRVKEGDVVQGQAKEYKTRLANTADQKVTIMLDAGNLKIEGYNGNELIIQTTARIEAPPERAKGLRSLYNSAVDNTGLGLAVTSENGGIRIENASRKTVPYTIRVPQKAAILYEQTNWGAGGVTVQNVDGDLEIRTKNGDINLLNVTGPVVANTTNGEVKVVYSTLNQSKPTAISTISGAIDVSLPAATKANFKLSSINGEMYTDFDLGLTKKDGLTRMGGGHVINGAANGGGVDLQLKTISSDIYIRKQK</sequence>
<comment type="caution">
    <text evidence="3">The sequence shown here is derived from an EMBL/GenBank/DDBJ whole genome shotgun (WGS) entry which is preliminary data.</text>
</comment>
<evidence type="ECO:0000313" key="4">
    <source>
        <dbReference type="Proteomes" id="UP000606008"/>
    </source>
</evidence>
<gene>
    <name evidence="3" type="ORF">F7231_18510</name>
</gene>
<evidence type="ECO:0000259" key="2">
    <source>
        <dbReference type="Pfam" id="PF13349"/>
    </source>
</evidence>
<protein>
    <submittedName>
        <fullName evidence="3">DUF4097 domain-containing protein</fullName>
    </submittedName>
</protein>
<evidence type="ECO:0000313" key="3">
    <source>
        <dbReference type="EMBL" id="NID12172.1"/>
    </source>
</evidence>
<dbReference type="RefSeq" id="WP_166693025.1">
    <property type="nucleotide sequence ID" value="NZ_WAEL01000007.1"/>
</dbReference>
<feature type="chain" id="PRO_5046914889" evidence="1">
    <location>
        <begin position="21"/>
        <end position="282"/>
    </location>
</feature>
<dbReference type="InterPro" id="IPR025164">
    <property type="entry name" value="Toastrack_DUF4097"/>
</dbReference>
<organism evidence="3 4">
    <name type="scientific">Fibrivirga algicola</name>
    <dbReference type="NCBI Taxonomy" id="2950420"/>
    <lineage>
        <taxon>Bacteria</taxon>
        <taxon>Pseudomonadati</taxon>
        <taxon>Bacteroidota</taxon>
        <taxon>Cytophagia</taxon>
        <taxon>Cytophagales</taxon>
        <taxon>Spirosomataceae</taxon>
        <taxon>Fibrivirga</taxon>
    </lineage>
</organism>
<dbReference type="EMBL" id="WAEL01000007">
    <property type="protein sequence ID" value="NID12172.1"/>
    <property type="molecule type" value="Genomic_DNA"/>
</dbReference>
<evidence type="ECO:0000256" key="1">
    <source>
        <dbReference type="SAM" id="SignalP"/>
    </source>
</evidence>
<proteinExistence type="predicted"/>
<name>A0ABX0QMC7_9BACT</name>
<accession>A0ABX0QMC7</accession>
<keyword evidence="1" id="KW-0732">Signal</keyword>
<dbReference type="Pfam" id="PF13349">
    <property type="entry name" value="DUF4097"/>
    <property type="match status" value="1"/>
</dbReference>
<feature type="signal peptide" evidence="1">
    <location>
        <begin position="1"/>
        <end position="20"/>
    </location>
</feature>
<reference evidence="3" key="1">
    <citation type="submission" date="2024-05" db="EMBL/GenBank/DDBJ databases">
        <authorList>
            <person name="Jung D.-H."/>
        </authorList>
    </citation>
    <scope>NUCLEOTIDE SEQUENCE</scope>
    <source>
        <strain evidence="3">JA-25</strain>
    </source>
</reference>
<keyword evidence="4" id="KW-1185">Reference proteome</keyword>